<accession>S0DGR4</accession>
<sequence length="73" mass="7530">MPIDSLRTFNGSAIYPALDSEPHPRLAVAAIAAIASVASVASVEIGIKSVTPGAWRAMPAHAYITPGLDHLPP</sequence>
<dbReference type="AlphaFoldDB" id="S0DGR4"/>
<gene>
    <name evidence="1" type="ORF">BN138_1034</name>
</gene>
<dbReference type="EMBL" id="HF548332">
    <property type="protein sequence ID" value="CCO21846.1"/>
    <property type="molecule type" value="Genomic_DNA"/>
</dbReference>
<reference evidence="1" key="1">
    <citation type="submission" date="2012-10" db="EMBL/GenBank/DDBJ databases">
        <authorList>
            <person name="Sandrine L."/>
        </authorList>
    </citation>
    <scope>NUCLEOTIDE SEQUENCE</scope>
</reference>
<protein>
    <submittedName>
        <fullName evidence="1">Uncharacterized protein</fullName>
    </submittedName>
</protein>
<name>S0DGR4_9ZZZZ</name>
<reference evidence="1" key="2">
    <citation type="journal article" date="2013" name="Biotechnol. Biofuels">
        <title>Mining for hemicellulases in the fungus-growing termite Pseudacanthotermes militaris using functional metagenomics.</title>
        <authorList>
            <person name="Bastien G."/>
            <person name="Arnal G."/>
            <person name="Bozonnet S."/>
            <person name="Laguerre S."/>
            <person name="Ferreira F."/>
            <person name="Faure R."/>
            <person name="Henrissat B."/>
            <person name="Lefevre F."/>
            <person name="Robe P."/>
            <person name="Bouchez O."/>
            <person name="Noirot C."/>
            <person name="Dumon C."/>
            <person name="O'Donohue M."/>
        </authorList>
    </citation>
    <scope>NUCLEOTIDE SEQUENCE</scope>
</reference>
<proteinExistence type="predicted"/>
<organism evidence="1">
    <name type="scientific">termite gut metagenome</name>
    <dbReference type="NCBI Taxonomy" id="433724"/>
    <lineage>
        <taxon>unclassified sequences</taxon>
        <taxon>metagenomes</taxon>
        <taxon>organismal metagenomes</taxon>
    </lineage>
</organism>
<evidence type="ECO:0000313" key="1">
    <source>
        <dbReference type="EMBL" id="CCO21846.1"/>
    </source>
</evidence>